<protein>
    <submittedName>
        <fullName evidence="2">Uncharacterized protein</fullName>
    </submittedName>
</protein>
<keyword evidence="1" id="KW-1133">Transmembrane helix</keyword>
<accession>A0A1H1LJ63</accession>
<proteinExistence type="predicted"/>
<organism evidence="2 3">
    <name type="scientific">Microbacterium paraoxydans</name>
    <dbReference type="NCBI Taxonomy" id="199592"/>
    <lineage>
        <taxon>Bacteria</taxon>
        <taxon>Bacillati</taxon>
        <taxon>Actinomycetota</taxon>
        <taxon>Actinomycetes</taxon>
        <taxon>Micrococcales</taxon>
        <taxon>Microbacteriaceae</taxon>
        <taxon>Microbacterium</taxon>
    </lineage>
</organism>
<gene>
    <name evidence="2" type="ORF">SAMN04489809_0160</name>
</gene>
<keyword evidence="1" id="KW-0812">Transmembrane</keyword>
<name>A0A1H1LJ63_9MICO</name>
<reference evidence="2 3" key="1">
    <citation type="submission" date="2016-10" db="EMBL/GenBank/DDBJ databases">
        <authorList>
            <person name="de Groot N.N."/>
        </authorList>
    </citation>
    <scope>NUCLEOTIDE SEQUENCE [LARGE SCALE GENOMIC DNA]</scope>
    <source>
        <strain evidence="2 3">DSM 15019</strain>
    </source>
</reference>
<keyword evidence="1" id="KW-0472">Membrane</keyword>
<feature type="transmembrane region" description="Helical" evidence="1">
    <location>
        <begin position="104"/>
        <end position="128"/>
    </location>
</feature>
<sequence length="264" mass="27806">MPVSFEDFRSALPHAPARDAWGLVLTDAEAQQVAADEQASRAWYDYFLATTAAAPTAPAAAAPLGGHELPVAAAPGFAAAPPPAPAAAPWTPAPAEGPERKSRVGLWVTLGIVGALLLIAAIVTVFAFTTARHWTKIDVPEKPETFHSEEYETGKYLVADDGVSPCAVDQDWTDCIGLMEAEYSGACAGVELVPAAADLCAQHRAEIDRMIAEDADGMYVASLGDFGHLTRTPETATRQVSNDDAEPAVTHEAVCYLGFLGECE</sequence>
<dbReference type="EMBL" id="LT629770">
    <property type="protein sequence ID" value="SDR74457.1"/>
    <property type="molecule type" value="Genomic_DNA"/>
</dbReference>
<dbReference type="Proteomes" id="UP000182126">
    <property type="component" value="Chromosome I"/>
</dbReference>
<dbReference type="GeneID" id="77017419"/>
<evidence type="ECO:0000313" key="3">
    <source>
        <dbReference type="Proteomes" id="UP000182126"/>
    </source>
</evidence>
<evidence type="ECO:0000313" key="2">
    <source>
        <dbReference type="EMBL" id="SDR74457.1"/>
    </source>
</evidence>
<dbReference type="RefSeq" id="WP_083370845.1">
    <property type="nucleotide sequence ID" value="NZ_LT629770.1"/>
</dbReference>
<dbReference type="AlphaFoldDB" id="A0A1H1LJ63"/>
<evidence type="ECO:0000256" key="1">
    <source>
        <dbReference type="SAM" id="Phobius"/>
    </source>
</evidence>